<protein>
    <submittedName>
        <fullName evidence="1">Uncharacterized protein</fullName>
    </submittedName>
</protein>
<dbReference type="EMBL" id="SSTE01020204">
    <property type="protein sequence ID" value="KAA0035166.1"/>
    <property type="molecule type" value="Genomic_DNA"/>
</dbReference>
<sequence>MATPQPLVNFVTYNIIVLNGKNFHDEWYKIATTIQAEVTTYYLLAPFQPNKAIMRYGDHKQPLCENINNLLAREYVRNADATIVKLLFDKVFVNLNMFSPVMLDWVIDNANGCLVITK</sequence>
<organism evidence="1 2">
    <name type="scientific">Cucumis melo var. makuwa</name>
    <name type="common">Oriental melon</name>
    <dbReference type="NCBI Taxonomy" id="1194695"/>
    <lineage>
        <taxon>Eukaryota</taxon>
        <taxon>Viridiplantae</taxon>
        <taxon>Streptophyta</taxon>
        <taxon>Embryophyta</taxon>
        <taxon>Tracheophyta</taxon>
        <taxon>Spermatophyta</taxon>
        <taxon>Magnoliopsida</taxon>
        <taxon>eudicotyledons</taxon>
        <taxon>Gunneridae</taxon>
        <taxon>Pentapetalae</taxon>
        <taxon>rosids</taxon>
        <taxon>fabids</taxon>
        <taxon>Cucurbitales</taxon>
        <taxon>Cucurbitaceae</taxon>
        <taxon>Benincaseae</taxon>
        <taxon>Cucumis</taxon>
    </lineage>
</organism>
<proteinExistence type="predicted"/>
<dbReference type="AlphaFoldDB" id="A0A5A7SZ19"/>
<name>A0A5A7SZ19_CUCMM</name>
<evidence type="ECO:0000313" key="2">
    <source>
        <dbReference type="Proteomes" id="UP000321393"/>
    </source>
</evidence>
<dbReference type="OrthoDB" id="10621006at2759"/>
<gene>
    <name evidence="1" type="ORF">E6C27_scaffold57G002660</name>
</gene>
<reference evidence="1 2" key="1">
    <citation type="submission" date="2019-08" db="EMBL/GenBank/DDBJ databases">
        <title>Draft genome sequences of two oriental melons (Cucumis melo L. var makuwa).</title>
        <authorList>
            <person name="Kwon S.-Y."/>
        </authorList>
    </citation>
    <scope>NUCLEOTIDE SEQUENCE [LARGE SCALE GENOMIC DNA]</scope>
    <source>
        <strain evidence="2">cv. SW 3</strain>
        <tissue evidence="1">Leaf</tissue>
    </source>
</reference>
<accession>A0A5A7SZ19</accession>
<dbReference type="Proteomes" id="UP000321393">
    <property type="component" value="Unassembled WGS sequence"/>
</dbReference>
<evidence type="ECO:0000313" key="1">
    <source>
        <dbReference type="EMBL" id="KAA0035166.1"/>
    </source>
</evidence>
<comment type="caution">
    <text evidence="1">The sequence shown here is derived from an EMBL/GenBank/DDBJ whole genome shotgun (WGS) entry which is preliminary data.</text>
</comment>